<comment type="caution">
    <text evidence="4">The sequence shown here is derived from an EMBL/GenBank/DDBJ whole genome shotgun (WGS) entry which is preliminary data.</text>
</comment>
<dbReference type="PRINTS" id="PR00038">
    <property type="entry name" value="HTHLUXR"/>
</dbReference>
<dbReference type="Proteomes" id="UP001236404">
    <property type="component" value="Unassembled WGS sequence"/>
</dbReference>
<evidence type="ECO:0000256" key="1">
    <source>
        <dbReference type="ARBA" id="ARBA00022741"/>
    </source>
</evidence>
<accession>A0ABT7TT99</accession>
<gene>
    <name evidence="4" type="ORF">QUG93_14130</name>
</gene>
<protein>
    <submittedName>
        <fullName evidence="4">AAA family ATPase</fullName>
    </submittedName>
</protein>
<dbReference type="Pfam" id="PF13191">
    <property type="entry name" value="AAA_16"/>
    <property type="match status" value="1"/>
</dbReference>
<sequence length="907" mass="96383">MEQRAVVVGRDGELARLRRLIDRIGAEGAAVVVDGDAGVGKTTLVEAVVEHTRARGVRVLRTAGSTAESGEQYAALQLLLHPLRDGFRVLPPPQRSALEVAFGLADGAPPSPLLAGLAALTVVSDAAAAGPLLLVVEDEHWIDPESRWALRMLARRIGEDPVVVLVTTRERPSDDDAGLARMHLGPLTEHEADALLDALPRPPLGAARRALLELAQGNPLALVELTGRGPESSEDGAVTRRLETAFAERFTDLDQPARLAVLAIALGGTTTAEDAGRFVDRALGRYPDPSWIDRAVAASLLVWSDRGGLRFRHPLVQTAVTNISRPSERAAVLRALVLEHGADPARTIWWRSELATGPDAELSGELAAHASSALAAGDPVAAARASARAAELTGAGPLRVGRLLDAADHAALAGRTADAALLVQRAATESTDPVLSARAEWIRETLPTGRTALARGDLTPALRAVRALERHGAVDLATGALLHLASIAWDHNRVAVPGAPMLEAVRALALPDDDPRSILLAAATEPMVRGDEVVERVLARGPVAPDDPEQAWWLGYSLNIAGEFVGARERLEVAVAGLRARGDLRILPQALLGASMSNHQAGRLGRARALAEEAVVLGRDLGDPGYTTAARACVAWFDGIDGTPPDRDVITGGSPAGAHVLQSSNMRASLLGTTAVAALLDRRPRDAGAALRPLLEDDDEAYNPNFAVLTTQDWVDALLATDARDRVELHARRLAELHATWHAPILESALRYTETALALDVDPLAAVAALRSRPLPMPYQHARALLLAGDHLRRTGRTEEGRAVLHAALACFEELPAPAWARRTREVLRATGERLPDAPPSRTTVLTPQELRICTLADTGLTNRAIAQQLFLSPRTVGAHLYSAYRKLGISSRAQLAEVLAAEPEQG</sequence>
<dbReference type="Gene3D" id="1.10.10.10">
    <property type="entry name" value="Winged helix-like DNA-binding domain superfamily/Winged helix DNA-binding domain"/>
    <property type="match status" value="1"/>
</dbReference>
<proteinExistence type="predicted"/>
<dbReference type="InterPro" id="IPR036388">
    <property type="entry name" value="WH-like_DNA-bd_sf"/>
</dbReference>
<reference evidence="4 5" key="1">
    <citation type="submission" date="2023-06" db="EMBL/GenBank/DDBJ databases">
        <authorList>
            <person name="Feng G."/>
            <person name="Li J."/>
            <person name="Zhu H."/>
        </authorList>
    </citation>
    <scope>NUCLEOTIDE SEQUENCE [LARGE SCALE GENOMIC DNA]</scope>
    <source>
        <strain evidence="4 5">RHCKG28</strain>
    </source>
</reference>
<dbReference type="EMBL" id="JAUCMN010000011">
    <property type="protein sequence ID" value="MDM7892826.1"/>
    <property type="molecule type" value="Genomic_DNA"/>
</dbReference>
<evidence type="ECO:0000313" key="5">
    <source>
        <dbReference type="Proteomes" id="UP001236404"/>
    </source>
</evidence>
<dbReference type="PANTHER" id="PTHR16305">
    <property type="entry name" value="TESTICULAR SOLUBLE ADENYLYL CYCLASE"/>
    <property type="match status" value="1"/>
</dbReference>
<name>A0ABT7TT99_9MICO</name>
<evidence type="ECO:0000256" key="2">
    <source>
        <dbReference type="ARBA" id="ARBA00022840"/>
    </source>
</evidence>
<organism evidence="4 5">
    <name type="scientific">Curtobacterium caseinilyticum</name>
    <dbReference type="NCBI Taxonomy" id="3055137"/>
    <lineage>
        <taxon>Bacteria</taxon>
        <taxon>Bacillati</taxon>
        <taxon>Actinomycetota</taxon>
        <taxon>Actinomycetes</taxon>
        <taxon>Micrococcales</taxon>
        <taxon>Microbacteriaceae</taxon>
        <taxon>Curtobacterium</taxon>
    </lineage>
</organism>
<dbReference type="SUPFAM" id="SSF52540">
    <property type="entry name" value="P-loop containing nucleoside triphosphate hydrolases"/>
    <property type="match status" value="1"/>
</dbReference>
<dbReference type="RefSeq" id="WP_289474828.1">
    <property type="nucleotide sequence ID" value="NZ_JAUCMN010000011.1"/>
</dbReference>
<evidence type="ECO:0000313" key="4">
    <source>
        <dbReference type="EMBL" id="MDM7892826.1"/>
    </source>
</evidence>
<keyword evidence="2" id="KW-0067">ATP-binding</keyword>
<dbReference type="SMART" id="SM00421">
    <property type="entry name" value="HTH_LUXR"/>
    <property type="match status" value="1"/>
</dbReference>
<keyword evidence="5" id="KW-1185">Reference proteome</keyword>
<dbReference type="Pfam" id="PF00196">
    <property type="entry name" value="GerE"/>
    <property type="match status" value="1"/>
</dbReference>
<feature type="domain" description="HTH luxR-type" evidence="3">
    <location>
        <begin position="839"/>
        <end position="904"/>
    </location>
</feature>
<dbReference type="InterPro" id="IPR041664">
    <property type="entry name" value="AAA_16"/>
</dbReference>
<dbReference type="SUPFAM" id="SSF46894">
    <property type="entry name" value="C-terminal effector domain of the bipartite response regulators"/>
    <property type="match status" value="1"/>
</dbReference>
<evidence type="ECO:0000259" key="3">
    <source>
        <dbReference type="PROSITE" id="PS50043"/>
    </source>
</evidence>
<keyword evidence="1" id="KW-0547">Nucleotide-binding</keyword>
<dbReference type="InterPro" id="IPR000792">
    <property type="entry name" value="Tscrpt_reg_LuxR_C"/>
</dbReference>
<dbReference type="InterPro" id="IPR016032">
    <property type="entry name" value="Sig_transdc_resp-reg_C-effctor"/>
</dbReference>
<dbReference type="PANTHER" id="PTHR16305:SF35">
    <property type="entry name" value="TRANSCRIPTIONAL ACTIVATOR DOMAIN"/>
    <property type="match status" value="1"/>
</dbReference>
<dbReference type="Gene3D" id="3.40.50.300">
    <property type="entry name" value="P-loop containing nucleotide triphosphate hydrolases"/>
    <property type="match status" value="1"/>
</dbReference>
<dbReference type="CDD" id="cd06170">
    <property type="entry name" value="LuxR_C_like"/>
    <property type="match status" value="1"/>
</dbReference>
<dbReference type="PROSITE" id="PS00622">
    <property type="entry name" value="HTH_LUXR_1"/>
    <property type="match status" value="1"/>
</dbReference>
<dbReference type="InterPro" id="IPR027417">
    <property type="entry name" value="P-loop_NTPase"/>
</dbReference>
<dbReference type="PROSITE" id="PS50043">
    <property type="entry name" value="HTH_LUXR_2"/>
    <property type="match status" value="1"/>
</dbReference>